<dbReference type="GO" id="GO:0008153">
    <property type="term" value="P:4-aminobenzoate biosynthetic process"/>
    <property type="evidence" value="ECO:0007669"/>
    <property type="project" value="UniProtKB-UniRule"/>
</dbReference>
<evidence type="ECO:0000256" key="3">
    <source>
        <dbReference type="ARBA" id="ARBA00011738"/>
    </source>
</evidence>
<dbReference type="NCBIfam" id="NF004761">
    <property type="entry name" value="PRK06092.1"/>
    <property type="match status" value="1"/>
</dbReference>
<comment type="similarity">
    <text evidence="2 13">Belongs to the class-IV pyridoxal-phosphate-dependent aminotransferase family.</text>
</comment>
<dbReference type="InterPro" id="IPR043132">
    <property type="entry name" value="BCAT-like_C"/>
</dbReference>
<evidence type="ECO:0000256" key="6">
    <source>
        <dbReference type="ARBA" id="ARBA00023239"/>
    </source>
</evidence>
<dbReference type="Pfam" id="PF01063">
    <property type="entry name" value="Aminotran_4"/>
    <property type="match status" value="1"/>
</dbReference>
<evidence type="ECO:0000256" key="12">
    <source>
        <dbReference type="NCBIfam" id="TIGR03461"/>
    </source>
</evidence>
<keyword evidence="6 15" id="KW-0456">Lyase</keyword>
<evidence type="ECO:0000256" key="11">
    <source>
        <dbReference type="ARBA" id="ARBA00069174"/>
    </source>
</evidence>
<sequence>MFWRNGELIEHIDVRDRSFQYGDGCFTTLLVKERVIQHWPLHQQRLQLACQRLGIDMPNWSQLYSGVQSVIPDLPRVGVKIHLSRGMGGRGYQCQGVEGPSVVISTFDYPLHYQQWQREGIALALSDVKLGLNPLLAGIKHNNRLEQILAKQSLHDDNGCDAVMLNINDHVIETTIANLFWFKNNVLYTPKLDLSGVCGVMRKVVIETAERLGIECRQGDYFVSDLLSAQEVFTTNCLMEVVPVNQFLGQGYVSKTITQRLQEEILS</sequence>
<evidence type="ECO:0000256" key="9">
    <source>
        <dbReference type="ARBA" id="ARBA00049529"/>
    </source>
</evidence>
<comment type="catalytic activity">
    <reaction evidence="9">
        <text>4-amino-4-deoxychorismate = 4-aminobenzoate + pyruvate + H(+)</text>
        <dbReference type="Rhea" id="RHEA:16201"/>
        <dbReference type="ChEBI" id="CHEBI:15361"/>
        <dbReference type="ChEBI" id="CHEBI:15378"/>
        <dbReference type="ChEBI" id="CHEBI:17836"/>
        <dbReference type="ChEBI" id="CHEBI:58406"/>
        <dbReference type="EC" id="4.1.3.38"/>
    </reaction>
</comment>
<evidence type="ECO:0000256" key="2">
    <source>
        <dbReference type="ARBA" id="ARBA00009320"/>
    </source>
</evidence>
<comment type="pathway">
    <text evidence="7">Cofactor biosynthesis; tetrahydrofolate biosynthesis; 4-aminobenzoate from chorismate: step 2/2.</text>
</comment>
<evidence type="ECO:0000256" key="1">
    <source>
        <dbReference type="ARBA" id="ARBA00001933"/>
    </source>
</evidence>
<proteinExistence type="inferred from homology"/>
<gene>
    <name evidence="15" type="primary">pabC</name>
    <name evidence="15" type="ORF">AB0763_08390</name>
</gene>
<dbReference type="AlphaFoldDB" id="A0AB39HCF5"/>
<dbReference type="InterPro" id="IPR043131">
    <property type="entry name" value="BCAT-like_N"/>
</dbReference>
<dbReference type="InterPro" id="IPR036038">
    <property type="entry name" value="Aminotransferase-like"/>
</dbReference>
<keyword evidence="4 14" id="KW-0663">Pyridoxal phosphate</keyword>
<dbReference type="GO" id="GO:0046656">
    <property type="term" value="P:folic acid biosynthetic process"/>
    <property type="evidence" value="ECO:0007669"/>
    <property type="project" value="UniProtKB-KW"/>
</dbReference>
<reference evidence="15" key="1">
    <citation type="submission" date="2024-07" db="EMBL/GenBank/DDBJ databases">
        <title>Genome Analysis of a Potential Novel Vibrio Species Secreting pH- and Thermo-stable Alginate Lyase and its Application in Producing Alginate Oligosaccharides.</title>
        <authorList>
            <person name="Huang H."/>
            <person name="Bao K."/>
        </authorList>
    </citation>
    <scope>NUCLEOTIDE SEQUENCE</scope>
    <source>
        <strain evidence="15">HB236076</strain>
    </source>
</reference>
<evidence type="ECO:0000256" key="14">
    <source>
        <dbReference type="RuleBase" id="RU004516"/>
    </source>
</evidence>
<accession>A0AB39HCF5</accession>
<dbReference type="EC" id="4.1.3.38" evidence="8 12"/>
<dbReference type="InterPro" id="IPR018300">
    <property type="entry name" value="Aminotrans_IV_CS"/>
</dbReference>
<dbReference type="SUPFAM" id="SSF56752">
    <property type="entry name" value="D-aminoacid aminotransferase-like PLP-dependent enzymes"/>
    <property type="match status" value="1"/>
</dbReference>
<evidence type="ECO:0000313" key="15">
    <source>
        <dbReference type="EMBL" id="XDK24245.1"/>
    </source>
</evidence>
<dbReference type="KEGG" id="vih:AB0763_08390"/>
<dbReference type="InterPro" id="IPR050571">
    <property type="entry name" value="Class-IV_PLP-Dep_Aminotrnsfr"/>
</dbReference>
<evidence type="ECO:0000256" key="7">
    <source>
        <dbReference type="ARBA" id="ARBA00035633"/>
    </source>
</evidence>
<evidence type="ECO:0000256" key="13">
    <source>
        <dbReference type="RuleBase" id="RU004106"/>
    </source>
</evidence>
<comment type="subunit">
    <text evidence="3">Homodimer.</text>
</comment>
<dbReference type="FunFam" id="3.20.10.10:FF:000002">
    <property type="entry name" value="D-alanine aminotransferase"/>
    <property type="match status" value="1"/>
</dbReference>
<comment type="function">
    <text evidence="10">Involved in the biosynthesis of p-aminobenzoate (PABA), a precursor of tetrahydrofolate. Converts 4-amino-4-deoxychorismate into 4-aminobenzoate (PABA) and pyruvate.</text>
</comment>
<dbReference type="GO" id="GO:0008696">
    <property type="term" value="F:4-amino-4-deoxychorismate lyase activity"/>
    <property type="evidence" value="ECO:0007669"/>
    <property type="project" value="UniProtKB-UniRule"/>
</dbReference>
<dbReference type="PANTHER" id="PTHR42743:SF2">
    <property type="entry name" value="AMINODEOXYCHORISMATE LYASE"/>
    <property type="match status" value="1"/>
</dbReference>
<dbReference type="RefSeq" id="WP_306100305.1">
    <property type="nucleotide sequence ID" value="NZ_CP162601.1"/>
</dbReference>
<dbReference type="Gene3D" id="3.30.470.10">
    <property type="match status" value="1"/>
</dbReference>
<evidence type="ECO:0000256" key="10">
    <source>
        <dbReference type="ARBA" id="ARBA00054027"/>
    </source>
</evidence>
<dbReference type="PANTHER" id="PTHR42743">
    <property type="entry name" value="AMINO-ACID AMINOTRANSFERASE"/>
    <property type="match status" value="1"/>
</dbReference>
<keyword evidence="5" id="KW-0289">Folate biosynthesis</keyword>
<dbReference type="InterPro" id="IPR017824">
    <property type="entry name" value="Aminodeoxychorismate_lyase_IV"/>
</dbReference>
<dbReference type="GO" id="GO:0030170">
    <property type="term" value="F:pyridoxal phosphate binding"/>
    <property type="evidence" value="ECO:0007669"/>
    <property type="project" value="InterPro"/>
</dbReference>
<evidence type="ECO:0000256" key="5">
    <source>
        <dbReference type="ARBA" id="ARBA00022909"/>
    </source>
</evidence>
<dbReference type="CDD" id="cd01559">
    <property type="entry name" value="ADCL_like"/>
    <property type="match status" value="1"/>
</dbReference>
<dbReference type="InterPro" id="IPR001544">
    <property type="entry name" value="Aminotrans_IV"/>
</dbReference>
<evidence type="ECO:0000256" key="8">
    <source>
        <dbReference type="ARBA" id="ARBA00035676"/>
    </source>
</evidence>
<evidence type="ECO:0000256" key="4">
    <source>
        <dbReference type="ARBA" id="ARBA00022898"/>
    </source>
</evidence>
<dbReference type="EMBL" id="CP162601">
    <property type="protein sequence ID" value="XDK24245.1"/>
    <property type="molecule type" value="Genomic_DNA"/>
</dbReference>
<protein>
    <recommendedName>
        <fullName evidence="11 12">Aminodeoxychorismate lyase</fullName>
        <ecNumber evidence="8 12">4.1.3.38</ecNumber>
    </recommendedName>
</protein>
<organism evidence="15">
    <name type="scientific">Vibrio sp. HB236076</name>
    <dbReference type="NCBI Taxonomy" id="3232307"/>
    <lineage>
        <taxon>Bacteria</taxon>
        <taxon>Pseudomonadati</taxon>
        <taxon>Pseudomonadota</taxon>
        <taxon>Gammaproteobacteria</taxon>
        <taxon>Vibrionales</taxon>
        <taxon>Vibrionaceae</taxon>
        <taxon>Vibrio</taxon>
    </lineage>
</organism>
<dbReference type="Gene3D" id="3.20.10.10">
    <property type="entry name" value="D-amino Acid Aminotransferase, subunit A, domain 2"/>
    <property type="match status" value="1"/>
</dbReference>
<dbReference type="NCBIfam" id="TIGR03461">
    <property type="entry name" value="pabC_Proteo"/>
    <property type="match status" value="1"/>
</dbReference>
<comment type="cofactor">
    <cofactor evidence="1 14">
        <name>pyridoxal 5'-phosphate</name>
        <dbReference type="ChEBI" id="CHEBI:597326"/>
    </cofactor>
</comment>
<name>A0AB39HCF5_9VIBR</name>
<dbReference type="GO" id="GO:0005829">
    <property type="term" value="C:cytosol"/>
    <property type="evidence" value="ECO:0007669"/>
    <property type="project" value="TreeGrafter"/>
</dbReference>
<dbReference type="PROSITE" id="PS00770">
    <property type="entry name" value="AA_TRANSFER_CLASS_4"/>
    <property type="match status" value="1"/>
</dbReference>